<protein>
    <submittedName>
        <fullName evidence="2">Uncharacterized protein</fullName>
    </submittedName>
</protein>
<name>A0A4Y2LH49_ARAVE</name>
<sequence length="93" mass="10319">MSESWPCALTLFSTPWDRPCLWQTRQSRGLERNRTKVIPGLHRGGGPCQGCRQRGGGAKMPRNQKQGLRVSCPDVSVKVKSGHFEDPDTSPDV</sequence>
<feature type="non-terminal residue" evidence="2">
    <location>
        <position position="93"/>
    </location>
</feature>
<evidence type="ECO:0000313" key="3">
    <source>
        <dbReference type="Proteomes" id="UP000499080"/>
    </source>
</evidence>
<feature type="compositionally biased region" description="Gly residues" evidence="1">
    <location>
        <begin position="42"/>
        <end position="58"/>
    </location>
</feature>
<dbReference type="EMBL" id="BGPR01277099">
    <property type="protein sequence ID" value="GBN14075.1"/>
    <property type="molecule type" value="Genomic_DNA"/>
</dbReference>
<reference evidence="2 3" key="1">
    <citation type="journal article" date="2019" name="Sci. Rep.">
        <title>Orb-weaving spider Araneus ventricosus genome elucidates the spidroin gene catalogue.</title>
        <authorList>
            <person name="Kono N."/>
            <person name="Nakamura H."/>
            <person name="Ohtoshi R."/>
            <person name="Moran D.A.P."/>
            <person name="Shinohara A."/>
            <person name="Yoshida Y."/>
            <person name="Fujiwara M."/>
            <person name="Mori M."/>
            <person name="Tomita M."/>
            <person name="Arakawa K."/>
        </authorList>
    </citation>
    <scope>NUCLEOTIDE SEQUENCE [LARGE SCALE GENOMIC DNA]</scope>
</reference>
<keyword evidence="3" id="KW-1185">Reference proteome</keyword>
<evidence type="ECO:0000313" key="2">
    <source>
        <dbReference type="EMBL" id="GBN14075.1"/>
    </source>
</evidence>
<gene>
    <name evidence="2" type="ORF">AVEN_30209_1</name>
</gene>
<accession>A0A4Y2LH49</accession>
<dbReference type="Proteomes" id="UP000499080">
    <property type="component" value="Unassembled WGS sequence"/>
</dbReference>
<proteinExistence type="predicted"/>
<feature type="region of interest" description="Disordered" evidence="1">
    <location>
        <begin position="37"/>
        <end position="72"/>
    </location>
</feature>
<evidence type="ECO:0000256" key="1">
    <source>
        <dbReference type="SAM" id="MobiDB-lite"/>
    </source>
</evidence>
<organism evidence="2 3">
    <name type="scientific">Araneus ventricosus</name>
    <name type="common">Orbweaver spider</name>
    <name type="synonym">Epeira ventricosa</name>
    <dbReference type="NCBI Taxonomy" id="182803"/>
    <lineage>
        <taxon>Eukaryota</taxon>
        <taxon>Metazoa</taxon>
        <taxon>Ecdysozoa</taxon>
        <taxon>Arthropoda</taxon>
        <taxon>Chelicerata</taxon>
        <taxon>Arachnida</taxon>
        <taxon>Araneae</taxon>
        <taxon>Araneomorphae</taxon>
        <taxon>Entelegynae</taxon>
        <taxon>Araneoidea</taxon>
        <taxon>Araneidae</taxon>
        <taxon>Araneus</taxon>
    </lineage>
</organism>
<comment type="caution">
    <text evidence="2">The sequence shown here is derived from an EMBL/GenBank/DDBJ whole genome shotgun (WGS) entry which is preliminary data.</text>
</comment>
<dbReference type="AlphaFoldDB" id="A0A4Y2LH49"/>